<gene>
    <name evidence="1" type="ORF">GJ668_02275</name>
</gene>
<sequence>MQIVQQGDWLKAARITGLNDHYLGLRFGVEPLNDLRPVAAVVQEAVALANADFGTCYQVSEIQIDERDKYSPRACRLMAYQMIEYAVEQGLVFHVQEPQAT</sequence>
<dbReference type="RefSeq" id="WP_155448503.1">
    <property type="nucleotide sequence ID" value="NZ_WNKT01000003.1"/>
</dbReference>
<accession>A0A6N8EBF0</accession>
<protein>
    <submittedName>
        <fullName evidence="1">Uncharacterized protein</fullName>
    </submittedName>
</protein>
<comment type="caution">
    <text evidence="1">The sequence shown here is derived from an EMBL/GenBank/DDBJ whole genome shotgun (WGS) entry which is preliminary data.</text>
</comment>
<dbReference type="Proteomes" id="UP000434044">
    <property type="component" value="Unassembled WGS sequence"/>
</dbReference>
<proteinExistence type="predicted"/>
<dbReference type="EMBL" id="WNKT01000003">
    <property type="protein sequence ID" value="MTW19916.1"/>
    <property type="molecule type" value="Genomic_DNA"/>
</dbReference>
<keyword evidence="2" id="KW-1185">Reference proteome</keyword>
<evidence type="ECO:0000313" key="1">
    <source>
        <dbReference type="EMBL" id="MTW19916.1"/>
    </source>
</evidence>
<reference evidence="1 2" key="1">
    <citation type="submission" date="2019-11" db="EMBL/GenBank/DDBJ databases">
        <title>Whole-genome sequence of the anaerobic purple sulfur bacterium Allochromatium palmeri DSM 15591.</title>
        <authorList>
            <person name="Kyndt J.A."/>
            <person name="Meyer T.E."/>
        </authorList>
    </citation>
    <scope>NUCLEOTIDE SEQUENCE [LARGE SCALE GENOMIC DNA]</scope>
    <source>
        <strain evidence="1 2">DSM 15591</strain>
    </source>
</reference>
<name>A0A6N8EBF0_9GAMM</name>
<organism evidence="1 2">
    <name type="scientific">Allochromatium palmeri</name>
    <dbReference type="NCBI Taxonomy" id="231048"/>
    <lineage>
        <taxon>Bacteria</taxon>
        <taxon>Pseudomonadati</taxon>
        <taxon>Pseudomonadota</taxon>
        <taxon>Gammaproteobacteria</taxon>
        <taxon>Chromatiales</taxon>
        <taxon>Chromatiaceae</taxon>
        <taxon>Allochromatium</taxon>
    </lineage>
</organism>
<evidence type="ECO:0000313" key="2">
    <source>
        <dbReference type="Proteomes" id="UP000434044"/>
    </source>
</evidence>
<dbReference type="AlphaFoldDB" id="A0A6N8EBF0"/>